<evidence type="ECO:0000256" key="1">
    <source>
        <dbReference type="ARBA" id="ARBA00009481"/>
    </source>
</evidence>
<evidence type="ECO:0000256" key="3">
    <source>
        <dbReference type="ARBA" id="ARBA00022526"/>
    </source>
</evidence>
<dbReference type="InterPro" id="IPR049438">
    <property type="entry name" value="TreT_GT1"/>
</dbReference>
<evidence type="ECO:0000259" key="7">
    <source>
        <dbReference type="Pfam" id="PF00534"/>
    </source>
</evidence>
<reference evidence="9" key="1">
    <citation type="journal article" date="2020" name="mSystems">
        <title>Genome- and Community-Level Interaction Insights into Carbon Utilization and Element Cycling Functions of Hydrothermarchaeota in Hydrothermal Sediment.</title>
        <authorList>
            <person name="Zhou Z."/>
            <person name="Liu Y."/>
            <person name="Xu W."/>
            <person name="Pan J."/>
            <person name="Luo Z.H."/>
            <person name="Li M."/>
        </authorList>
    </citation>
    <scope>NUCLEOTIDE SEQUENCE [LARGE SCALE GENOMIC DNA]</scope>
    <source>
        <strain evidence="9">SpSt-1182</strain>
    </source>
</reference>
<accession>A0A7V0XFA1</accession>
<evidence type="ECO:0000259" key="8">
    <source>
        <dbReference type="Pfam" id="PF21269"/>
    </source>
</evidence>
<keyword evidence="3" id="KW-0313">Glucose metabolism</keyword>
<dbReference type="EMBL" id="DSBX01000227">
    <property type="protein sequence ID" value="HDQ99848.1"/>
    <property type="molecule type" value="Genomic_DNA"/>
</dbReference>
<comment type="subunit">
    <text evidence="2">Homodimer.</text>
</comment>
<dbReference type="SUPFAM" id="SSF53756">
    <property type="entry name" value="UDP-Glycosyltransferase/glycogen phosphorylase"/>
    <property type="match status" value="1"/>
</dbReference>
<dbReference type="Pfam" id="PF00534">
    <property type="entry name" value="Glycos_transf_1"/>
    <property type="match status" value="1"/>
</dbReference>
<feature type="domain" description="Trehalose synthase N-terminal" evidence="8">
    <location>
        <begin position="33"/>
        <end position="173"/>
    </location>
</feature>
<keyword evidence="5" id="KW-0808">Transferase</keyword>
<dbReference type="Pfam" id="PF21269">
    <property type="entry name" value="TreT_GT1"/>
    <property type="match status" value="1"/>
</dbReference>
<feature type="domain" description="Glycosyl transferase family 1" evidence="7">
    <location>
        <begin position="207"/>
        <end position="378"/>
    </location>
</feature>
<comment type="caution">
    <text evidence="9">The sequence shown here is derived from an EMBL/GenBank/DDBJ whole genome shotgun (WGS) entry which is preliminary data.</text>
</comment>
<evidence type="ECO:0000256" key="6">
    <source>
        <dbReference type="ARBA" id="ARBA00023277"/>
    </source>
</evidence>
<evidence type="ECO:0000256" key="2">
    <source>
        <dbReference type="ARBA" id="ARBA00011738"/>
    </source>
</evidence>
<dbReference type="PANTHER" id="PTHR47779:SF1">
    <property type="entry name" value="SYNTHASE (CCG-9), PUTATIVE (AFU_ORTHOLOGUE AFUA_3G12100)-RELATED"/>
    <property type="match status" value="1"/>
</dbReference>
<evidence type="ECO:0000313" key="9">
    <source>
        <dbReference type="EMBL" id="HDQ99848.1"/>
    </source>
</evidence>
<dbReference type="InterPro" id="IPR001296">
    <property type="entry name" value="Glyco_trans_1"/>
</dbReference>
<dbReference type="Proteomes" id="UP000885672">
    <property type="component" value="Unassembled WGS sequence"/>
</dbReference>
<comment type="similarity">
    <text evidence="1">Belongs to the glycosyltransferase group 1 family. Glycosyltransferase 4 subfamily.</text>
</comment>
<dbReference type="Gene3D" id="3.40.50.2000">
    <property type="entry name" value="Glycogen Phosphorylase B"/>
    <property type="match status" value="2"/>
</dbReference>
<keyword evidence="6" id="KW-0119">Carbohydrate metabolism</keyword>
<dbReference type="PANTHER" id="PTHR47779">
    <property type="entry name" value="SYNTHASE (CCG-9), PUTATIVE (AFU_ORTHOLOGUE AFUA_3G12100)-RELATED"/>
    <property type="match status" value="1"/>
</dbReference>
<evidence type="ECO:0000256" key="5">
    <source>
        <dbReference type="ARBA" id="ARBA00022679"/>
    </source>
</evidence>
<gene>
    <name evidence="9" type="ORF">ENN51_06150</name>
</gene>
<protein>
    <submittedName>
        <fullName evidence="9">Glycosyltransferase</fullName>
    </submittedName>
</protein>
<name>A0A7V0XFA1_UNCW3</name>
<proteinExistence type="inferred from homology"/>
<dbReference type="InterPro" id="IPR052078">
    <property type="entry name" value="Trehalose_Metab_GTase"/>
</dbReference>
<dbReference type="GO" id="GO:0006006">
    <property type="term" value="P:glucose metabolic process"/>
    <property type="evidence" value="ECO:0007669"/>
    <property type="project" value="UniProtKB-KW"/>
</dbReference>
<sequence>MITLADYRETVGDEVLYEIYRRARKLHDQHVLHINSTHQGGGVAEILNSLVPLMNDAGVDAGWRTLHGSADFFMVTKKFHNALQGQEINFSEMKRRLYLETNRTFASYTHLEHACLIVHDPQPLPLVTCYRLKRPWIWRCHIDLSQPEPRLWSYLRGFLLRYDLVVVSSEEYRNAELPVRQRVIQPGIDPLTAKNAALDERTRRRFLDKFRVPLDKPLVTQVSRFDKWKDQLGVLDVWLQVREQVDCRLVLCGSTATDDPESLDVFESVRRRAKKHIDRGEVILLTVENGVLVNALQQASAVIVQKSLREGFGLTVTEALWKSRPVVASRVGGIPLQVRDGETGLLADPGDKDGFAERIVHLLRNPEEGAELGRRGREHVRSKFLITRVLADYLEMLIELLAG</sequence>
<keyword evidence="4" id="KW-0328">Glycosyltransferase</keyword>
<evidence type="ECO:0000256" key="4">
    <source>
        <dbReference type="ARBA" id="ARBA00022676"/>
    </source>
</evidence>
<organism evidence="9">
    <name type="scientific">candidate division WOR-3 bacterium</name>
    <dbReference type="NCBI Taxonomy" id="2052148"/>
    <lineage>
        <taxon>Bacteria</taxon>
        <taxon>Bacteria division WOR-3</taxon>
    </lineage>
</organism>
<dbReference type="AlphaFoldDB" id="A0A7V0XFA1"/>
<dbReference type="GO" id="GO:0016757">
    <property type="term" value="F:glycosyltransferase activity"/>
    <property type="evidence" value="ECO:0007669"/>
    <property type="project" value="UniProtKB-KW"/>
</dbReference>